<keyword evidence="5 11" id="KW-0132">Cell division</keyword>
<dbReference type="Proteomes" id="UP000783588">
    <property type="component" value="Unassembled WGS sequence"/>
</dbReference>
<dbReference type="InterPro" id="IPR008881">
    <property type="entry name" value="Trigger_fac_ribosome-bd_bac"/>
</dbReference>
<dbReference type="PANTHER" id="PTHR30560:SF3">
    <property type="entry name" value="TRIGGER FACTOR-LIKE PROTEIN TIG, CHLOROPLASTIC"/>
    <property type="match status" value="1"/>
</dbReference>
<evidence type="ECO:0000256" key="8">
    <source>
        <dbReference type="ARBA" id="ARBA00023306"/>
    </source>
</evidence>
<dbReference type="PANTHER" id="PTHR30560">
    <property type="entry name" value="TRIGGER FACTOR CHAPERONE AND PEPTIDYL-PROLYL CIS/TRANS ISOMERASE"/>
    <property type="match status" value="1"/>
</dbReference>
<accession>A0ABS6ENK5</accession>
<dbReference type="EC" id="5.2.1.8" evidence="3 11"/>
<evidence type="ECO:0000313" key="16">
    <source>
        <dbReference type="Proteomes" id="UP000783588"/>
    </source>
</evidence>
<proteinExistence type="inferred from homology"/>
<dbReference type="InterPro" id="IPR008880">
    <property type="entry name" value="Trigger_fac_C"/>
</dbReference>
<name>A0ABS6ENK5_9FIRM</name>
<dbReference type="HAMAP" id="MF_00303">
    <property type="entry name" value="Trigger_factor_Tig"/>
    <property type="match status" value="1"/>
</dbReference>
<reference evidence="15 16" key="1">
    <citation type="submission" date="2021-06" db="EMBL/GenBank/DDBJ databases">
        <authorList>
            <person name="Sun Q."/>
            <person name="Li D."/>
        </authorList>
    </citation>
    <scope>NUCLEOTIDE SEQUENCE [LARGE SCALE GENOMIC DNA]</scope>
    <source>
        <strain evidence="15 16">MSJd-7</strain>
    </source>
</reference>
<keyword evidence="11" id="KW-0963">Cytoplasm</keyword>
<evidence type="ECO:0000256" key="5">
    <source>
        <dbReference type="ARBA" id="ARBA00022618"/>
    </source>
</evidence>
<keyword evidence="11 12" id="KW-0697">Rotamase</keyword>
<keyword evidence="8 11" id="KW-0131">Cell cycle</keyword>
<evidence type="ECO:0000256" key="11">
    <source>
        <dbReference type="HAMAP-Rule" id="MF_00303"/>
    </source>
</evidence>
<gene>
    <name evidence="11 15" type="primary">tig</name>
    <name evidence="15" type="ORF">KQI75_00735</name>
</gene>
<evidence type="ECO:0000256" key="13">
    <source>
        <dbReference type="RuleBase" id="RU003914"/>
    </source>
</evidence>
<evidence type="ECO:0000256" key="9">
    <source>
        <dbReference type="ARBA" id="ARBA00024849"/>
    </source>
</evidence>
<comment type="catalytic activity">
    <reaction evidence="1 11 12">
        <text>[protein]-peptidylproline (omega=180) = [protein]-peptidylproline (omega=0)</text>
        <dbReference type="Rhea" id="RHEA:16237"/>
        <dbReference type="Rhea" id="RHEA-COMP:10747"/>
        <dbReference type="Rhea" id="RHEA-COMP:10748"/>
        <dbReference type="ChEBI" id="CHEBI:83833"/>
        <dbReference type="ChEBI" id="CHEBI:83834"/>
        <dbReference type="EC" id="5.2.1.8"/>
    </reaction>
</comment>
<evidence type="ECO:0000256" key="10">
    <source>
        <dbReference type="ARBA" id="ARBA00029986"/>
    </source>
</evidence>
<dbReference type="NCBIfam" id="TIGR00115">
    <property type="entry name" value="tig"/>
    <property type="match status" value="1"/>
</dbReference>
<protein>
    <recommendedName>
        <fullName evidence="4 11">Trigger factor</fullName>
        <shortName evidence="11">TF</shortName>
        <ecNumber evidence="3 11">5.2.1.8</ecNumber>
    </recommendedName>
    <alternativeName>
        <fullName evidence="10 11">PPIase</fullName>
    </alternativeName>
</protein>
<organism evidence="15 16">
    <name type="scientific">Butyricicoccus intestinisimiae</name>
    <dbReference type="NCBI Taxonomy" id="2841509"/>
    <lineage>
        <taxon>Bacteria</taxon>
        <taxon>Bacillati</taxon>
        <taxon>Bacillota</taxon>
        <taxon>Clostridia</taxon>
        <taxon>Eubacteriales</taxon>
        <taxon>Butyricicoccaceae</taxon>
        <taxon>Butyricicoccus</taxon>
    </lineage>
</organism>
<evidence type="ECO:0000256" key="3">
    <source>
        <dbReference type="ARBA" id="ARBA00013194"/>
    </source>
</evidence>
<dbReference type="RefSeq" id="WP_216468774.1">
    <property type="nucleotide sequence ID" value="NZ_JAHLQI010000001.1"/>
</dbReference>
<evidence type="ECO:0000256" key="12">
    <source>
        <dbReference type="PROSITE-ProRule" id="PRU00277"/>
    </source>
</evidence>
<dbReference type="GO" id="GO:0003755">
    <property type="term" value="F:peptidyl-prolyl cis-trans isomerase activity"/>
    <property type="evidence" value="ECO:0007669"/>
    <property type="project" value="UniProtKB-EC"/>
</dbReference>
<dbReference type="Pfam" id="PF00254">
    <property type="entry name" value="FKBP_C"/>
    <property type="match status" value="1"/>
</dbReference>
<sequence length="434" mass="48496">MELKNTEKLEHSQVKLTVAVSAEELDKAKEAAYKKNKNQFQIPGFRKGKATRKVIERLYGKDFFVNDAINNLYPEMYPQALEAAGIEPVGQGDVKIDESLENFDNGFDFIFTVPVYPEVSVGEYKGIEAERADDTVSEDDVNAELNRLAERDASTETAERPAQNGDTVVIDFEGFVDDKAFEGGKGEDYSLKLGSGTFIPGFEDQLVGKSAGESCDVNVTFPEEYQAAELAGKPAVFKCTVKSVQETILPEIDDEFAKDVSEFETLEELKKDTEKKIAESKKNAADRDFEEKILDKVLETLEADIPEAMFEAQLDNVMQDYGYRIQSQGISLQDYVKQMGMDMASFRNIFRDQAERQVKVQLALKKISELESIEPSEDEIEAEYKRLAEAYGLEEDKVKNFVPVDSVKSDLTTQKTLDMLKESAVAVAPAADAE</sequence>
<comment type="domain">
    <text evidence="11">Consists of 3 domains; the N-terminus binds the ribosome, the middle domain has PPIase activity, while the C-terminus has intrinsic chaperone activity on its own.</text>
</comment>
<comment type="subcellular location">
    <subcellularLocation>
        <location evidence="11">Cytoplasm</location>
    </subcellularLocation>
    <text evidence="11">About half TF is bound to the ribosome near the polypeptide exit tunnel while the other half is free in the cytoplasm.</text>
</comment>
<comment type="similarity">
    <text evidence="2 11 13">Belongs to the FKBP-type PPIase family. Tig subfamily.</text>
</comment>
<keyword evidence="16" id="KW-1185">Reference proteome</keyword>
<dbReference type="EMBL" id="JAHLQI010000001">
    <property type="protein sequence ID" value="MBU5489162.1"/>
    <property type="molecule type" value="Genomic_DNA"/>
</dbReference>
<dbReference type="PIRSF" id="PIRSF003095">
    <property type="entry name" value="Trigger_factor"/>
    <property type="match status" value="1"/>
</dbReference>
<dbReference type="InterPro" id="IPR005215">
    <property type="entry name" value="Trig_fac"/>
</dbReference>
<dbReference type="Pfam" id="PF05698">
    <property type="entry name" value="Trigger_C"/>
    <property type="match status" value="1"/>
</dbReference>
<dbReference type="Pfam" id="PF05697">
    <property type="entry name" value="Trigger_N"/>
    <property type="match status" value="1"/>
</dbReference>
<evidence type="ECO:0000256" key="7">
    <source>
        <dbReference type="ARBA" id="ARBA00023235"/>
    </source>
</evidence>
<keyword evidence="6 11" id="KW-0143">Chaperone</keyword>
<evidence type="ECO:0000256" key="1">
    <source>
        <dbReference type="ARBA" id="ARBA00000971"/>
    </source>
</evidence>
<evidence type="ECO:0000256" key="4">
    <source>
        <dbReference type="ARBA" id="ARBA00016902"/>
    </source>
</evidence>
<evidence type="ECO:0000313" key="15">
    <source>
        <dbReference type="EMBL" id="MBU5489162.1"/>
    </source>
</evidence>
<dbReference type="PROSITE" id="PS50059">
    <property type="entry name" value="FKBP_PPIASE"/>
    <property type="match status" value="1"/>
</dbReference>
<evidence type="ECO:0000256" key="6">
    <source>
        <dbReference type="ARBA" id="ARBA00023186"/>
    </source>
</evidence>
<dbReference type="InterPro" id="IPR001179">
    <property type="entry name" value="PPIase_FKBP_dom"/>
</dbReference>
<keyword evidence="7 11" id="KW-0413">Isomerase</keyword>
<comment type="caution">
    <text evidence="15">The sequence shown here is derived from an EMBL/GenBank/DDBJ whole genome shotgun (WGS) entry which is preliminary data.</text>
</comment>
<evidence type="ECO:0000259" key="14">
    <source>
        <dbReference type="PROSITE" id="PS50059"/>
    </source>
</evidence>
<feature type="domain" description="PPIase FKBP-type" evidence="14">
    <location>
        <begin position="165"/>
        <end position="225"/>
    </location>
</feature>
<comment type="function">
    <text evidence="9 11">Involved in protein export. Acts as a chaperone by maintaining the newly synthesized protein in an open conformation. Functions as a peptidyl-prolyl cis-trans isomerase.</text>
</comment>
<evidence type="ECO:0000256" key="2">
    <source>
        <dbReference type="ARBA" id="ARBA00005464"/>
    </source>
</evidence>